<reference evidence="11" key="1">
    <citation type="journal article" date="2019" name="Int. J. Syst. Evol. Microbiol.">
        <title>The Global Catalogue of Microorganisms (GCM) 10K type strain sequencing project: providing services to taxonomists for standard genome sequencing and annotation.</title>
        <authorList>
            <consortium name="The Broad Institute Genomics Platform"/>
            <consortium name="The Broad Institute Genome Sequencing Center for Infectious Disease"/>
            <person name="Wu L."/>
            <person name="Ma J."/>
        </authorList>
    </citation>
    <scope>NUCLEOTIDE SEQUENCE [LARGE SCALE GENOMIC DNA]</scope>
    <source>
        <strain evidence="11">CCM 8749</strain>
    </source>
</reference>
<dbReference type="EMBL" id="JBHSQV010000154">
    <property type="protein sequence ID" value="MFC5987190.1"/>
    <property type="molecule type" value="Genomic_DNA"/>
</dbReference>
<keyword evidence="6" id="KW-0564">Palmitate</keyword>
<evidence type="ECO:0000256" key="2">
    <source>
        <dbReference type="ARBA" id="ARBA00007886"/>
    </source>
</evidence>
<dbReference type="InterPro" id="IPR008844">
    <property type="entry name" value="Spore_GerAC-like"/>
</dbReference>
<dbReference type="InterPro" id="IPR038501">
    <property type="entry name" value="Spore_GerAC_C_sf"/>
</dbReference>
<evidence type="ECO:0000313" key="11">
    <source>
        <dbReference type="Proteomes" id="UP001596250"/>
    </source>
</evidence>
<comment type="subcellular location">
    <subcellularLocation>
        <location evidence="1">Membrane</location>
        <topology evidence="1">Lipid-anchor</topology>
    </subcellularLocation>
</comment>
<dbReference type="RefSeq" id="WP_379894530.1">
    <property type="nucleotide sequence ID" value="NZ_CBCSCT010000051.1"/>
</dbReference>
<dbReference type="PROSITE" id="PS51257">
    <property type="entry name" value="PROKAR_LIPOPROTEIN"/>
    <property type="match status" value="1"/>
</dbReference>
<evidence type="ECO:0000256" key="3">
    <source>
        <dbReference type="ARBA" id="ARBA00022544"/>
    </source>
</evidence>
<keyword evidence="7" id="KW-0449">Lipoprotein</keyword>
<evidence type="ECO:0000256" key="7">
    <source>
        <dbReference type="ARBA" id="ARBA00023288"/>
    </source>
</evidence>
<dbReference type="Gene3D" id="6.20.190.10">
    <property type="entry name" value="Nutrient germinant receptor protein C, domain 1"/>
    <property type="match status" value="1"/>
</dbReference>
<feature type="domain" description="Spore germination GerAC-like C-terminal" evidence="8">
    <location>
        <begin position="228"/>
        <end position="391"/>
    </location>
</feature>
<dbReference type="PANTHER" id="PTHR35789:SF1">
    <property type="entry name" value="SPORE GERMINATION PROTEIN B3"/>
    <property type="match status" value="1"/>
</dbReference>
<gene>
    <name evidence="10" type="ORF">ACFPXP_12315</name>
</gene>
<feature type="domain" description="Spore germination protein N-terminal" evidence="9">
    <location>
        <begin position="23"/>
        <end position="200"/>
    </location>
</feature>
<dbReference type="InterPro" id="IPR046953">
    <property type="entry name" value="Spore_GerAC-like_C"/>
</dbReference>
<evidence type="ECO:0000256" key="5">
    <source>
        <dbReference type="ARBA" id="ARBA00023136"/>
    </source>
</evidence>
<dbReference type="NCBIfam" id="TIGR02887">
    <property type="entry name" value="spore_ger_x_C"/>
    <property type="match status" value="1"/>
</dbReference>
<evidence type="ECO:0000256" key="6">
    <source>
        <dbReference type="ARBA" id="ARBA00023139"/>
    </source>
</evidence>
<name>A0ABW1IQ48_9BACL</name>
<dbReference type="PANTHER" id="PTHR35789">
    <property type="entry name" value="SPORE GERMINATION PROTEIN B3"/>
    <property type="match status" value="1"/>
</dbReference>
<proteinExistence type="inferred from homology"/>
<comment type="caution">
    <text evidence="10">The sequence shown here is derived from an EMBL/GenBank/DDBJ whole genome shotgun (WGS) entry which is preliminary data.</text>
</comment>
<keyword evidence="4" id="KW-0732">Signal</keyword>
<comment type="similarity">
    <text evidence="2">Belongs to the GerABKC lipoprotein family.</text>
</comment>
<dbReference type="Proteomes" id="UP001596250">
    <property type="component" value="Unassembled WGS sequence"/>
</dbReference>
<keyword evidence="11" id="KW-1185">Reference proteome</keyword>
<dbReference type="InterPro" id="IPR057336">
    <property type="entry name" value="GerAC_N"/>
</dbReference>
<organism evidence="10 11">
    <name type="scientific">Marinicrinis lubricantis</name>
    <dbReference type="NCBI Taxonomy" id="2086470"/>
    <lineage>
        <taxon>Bacteria</taxon>
        <taxon>Bacillati</taxon>
        <taxon>Bacillota</taxon>
        <taxon>Bacilli</taxon>
        <taxon>Bacillales</taxon>
        <taxon>Paenibacillaceae</taxon>
    </lineage>
</organism>
<dbReference type="Pfam" id="PF25198">
    <property type="entry name" value="Spore_GerAC_N"/>
    <property type="match status" value="1"/>
</dbReference>
<dbReference type="Gene3D" id="3.30.300.210">
    <property type="entry name" value="Nutrient germinant receptor protein C, domain 3"/>
    <property type="match status" value="1"/>
</dbReference>
<evidence type="ECO:0000259" key="9">
    <source>
        <dbReference type="Pfam" id="PF25198"/>
    </source>
</evidence>
<keyword evidence="3" id="KW-0309">Germination</keyword>
<dbReference type="Pfam" id="PF05504">
    <property type="entry name" value="Spore_GerAC"/>
    <property type="match status" value="1"/>
</dbReference>
<evidence type="ECO:0000256" key="4">
    <source>
        <dbReference type="ARBA" id="ARBA00022729"/>
    </source>
</evidence>
<evidence type="ECO:0000259" key="8">
    <source>
        <dbReference type="Pfam" id="PF05504"/>
    </source>
</evidence>
<keyword evidence="5" id="KW-0472">Membrane</keyword>
<accession>A0ABW1IQ48</accession>
<protein>
    <submittedName>
        <fullName evidence="10">Ger(X)C family spore germination protein</fullName>
    </submittedName>
</protein>
<evidence type="ECO:0000256" key="1">
    <source>
        <dbReference type="ARBA" id="ARBA00004635"/>
    </source>
</evidence>
<evidence type="ECO:0000313" key="10">
    <source>
        <dbReference type="EMBL" id="MFC5987190.1"/>
    </source>
</evidence>
<sequence length="404" mass="45593">MRRRAVALLIIMILLVTTGCWSRRELNELALVVGLSIDAAPNNQFDVMVQVVIPSQISTQDTGGGRGGGQTTVTSYEARNKSIFEAFREMKTSAPRRLYFSHLRILILGNDLAEKGIANALESLTRDPEFRSDFYVAIARDHKASDYLKIMTQLEQIPANKLFDSLELAQRIWSEAHAITGNELINDMISLGKEAAITTLSMTGSKEQGMKPANVELIDPPVRMKFRGLAALRRDKVVGYLDTNESRGYNYITNNVHISAKNHLCPEQSDYWVLEVRSAKSKIKTQINQGLPTATIKIEMEGDISEYRCKEDLTNPKTINTLEQINDEEIEKMIMKSVKKAQSLRSDIFGVGENIHKQHPKVWKQLKSDWPSIFSDMKFEIECSTTIQRTGTLNKSFLNQLEGH</sequence>